<evidence type="ECO:0000313" key="1">
    <source>
        <dbReference type="EMBL" id="THH22549.1"/>
    </source>
</evidence>
<dbReference type="Proteomes" id="UP000308730">
    <property type="component" value="Unassembled WGS sequence"/>
</dbReference>
<dbReference type="OrthoDB" id="2423701at2759"/>
<keyword evidence="2" id="KW-1185">Reference proteome</keyword>
<sequence length="484" mass="54872">MWDLHDKTQGLLKETVLAPGTEAGENAREFARDVQRKKIGPMLEQMSDDEVIKFASKRTPKPCPGPGNPQGRAEWLKIGRANLLEIMVDDMTKDFGMNKEPDKFPFDRAWYAHMGVFLLPAVLRKRHEHFDEIWTDVRNQKQSVKSHLKKAKAHVLSDWKPNPSLFDIVVERSIGYPNLGFDIFSVVSFLQYACERFGLLGSQARKQVDEDCPAFSIGETFFDGVVDGLKAMQGHIKLEVIHGDLMHELAKMRLNADYSRPTQFPRNYTRMWLSNVPDYTHGLLNTAVYSAHSLEDEVNATVAANCLLNTGSWRTGDDMCYNYTHLLKAEADLENILAVSHEALTFPVTFPVDFALSPDEISLYSVKSPRGLFKYTTAANLLNAFIPVMGLLFFKPGTQSADHLAVNVQNILEGKMGTNGTVQILTMVDTFDMWNGMIRWTMSKARVQKMREDGWVMAPYRCDSRESAVNQPFSARSWMEERAD</sequence>
<dbReference type="AlphaFoldDB" id="A0A4S4MB32"/>
<name>A0A4S4MB32_9APHY</name>
<organism evidence="1 2">
    <name type="scientific">Antrodiella citrinella</name>
    <dbReference type="NCBI Taxonomy" id="2447956"/>
    <lineage>
        <taxon>Eukaryota</taxon>
        <taxon>Fungi</taxon>
        <taxon>Dikarya</taxon>
        <taxon>Basidiomycota</taxon>
        <taxon>Agaricomycotina</taxon>
        <taxon>Agaricomycetes</taxon>
        <taxon>Polyporales</taxon>
        <taxon>Steccherinaceae</taxon>
        <taxon>Antrodiella</taxon>
    </lineage>
</organism>
<proteinExistence type="predicted"/>
<reference evidence="1 2" key="1">
    <citation type="submission" date="2019-02" db="EMBL/GenBank/DDBJ databases">
        <title>Genome sequencing of the rare red list fungi Antrodiella citrinella (Flaviporus citrinellus).</title>
        <authorList>
            <person name="Buettner E."/>
            <person name="Kellner H."/>
        </authorList>
    </citation>
    <scope>NUCLEOTIDE SEQUENCE [LARGE SCALE GENOMIC DNA]</scope>
    <source>
        <strain evidence="1 2">DSM 108506</strain>
    </source>
</reference>
<evidence type="ECO:0000313" key="2">
    <source>
        <dbReference type="Proteomes" id="UP000308730"/>
    </source>
</evidence>
<accession>A0A4S4MB32</accession>
<dbReference type="EMBL" id="SGPM01000407">
    <property type="protein sequence ID" value="THH22549.1"/>
    <property type="molecule type" value="Genomic_DNA"/>
</dbReference>
<protein>
    <submittedName>
        <fullName evidence="1">Uncharacterized protein</fullName>
    </submittedName>
</protein>
<gene>
    <name evidence="1" type="ORF">EUX98_g8146</name>
</gene>
<comment type="caution">
    <text evidence="1">The sequence shown here is derived from an EMBL/GenBank/DDBJ whole genome shotgun (WGS) entry which is preliminary data.</text>
</comment>